<feature type="compositionally biased region" description="Basic and acidic residues" evidence="1">
    <location>
        <begin position="343"/>
        <end position="352"/>
    </location>
</feature>
<evidence type="ECO:0008006" key="5">
    <source>
        <dbReference type="Google" id="ProtNLM"/>
    </source>
</evidence>
<organism evidence="3 4">
    <name type="scientific">Novymonas esmeraldas</name>
    <dbReference type="NCBI Taxonomy" id="1808958"/>
    <lineage>
        <taxon>Eukaryota</taxon>
        <taxon>Discoba</taxon>
        <taxon>Euglenozoa</taxon>
        <taxon>Kinetoplastea</taxon>
        <taxon>Metakinetoplastina</taxon>
        <taxon>Trypanosomatida</taxon>
        <taxon>Trypanosomatidae</taxon>
        <taxon>Novymonas</taxon>
    </lineage>
</organism>
<feature type="compositionally biased region" description="Basic and acidic residues" evidence="1">
    <location>
        <begin position="133"/>
        <end position="144"/>
    </location>
</feature>
<keyword evidence="2" id="KW-0812">Transmembrane</keyword>
<evidence type="ECO:0000256" key="2">
    <source>
        <dbReference type="SAM" id="Phobius"/>
    </source>
</evidence>
<keyword evidence="2" id="KW-1133">Transmembrane helix</keyword>
<feature type="transmembrane region" description="Helical" evidence="2">
    <location>
        <begin position="1028"/>
        <end position="1047"/>
    </location>
</feature>
<feature type="compositionally biased region" description="Basic and acidic residues" evidence="1">
    <location>
        <begin position="116"/>
        <end position="125"/>
    </location>
</feature>
<sequence length="1048" mass="114183">MSTFSCQCQSCRGSLVATEKEFYFASPAFRVDLDWGNVKRICLETQQVKGVPTSVLVVVLQRHESVRLLSSSPSAHKKRGSSARKYFFYGFQDLLGAEEQLKHHLEQFRAAERMRREEAREDLEKGSSATTRQKADKAAEKDDVSSSPSETLKEESLNNSRIVTAAAAAAAAASSAAPRKSESDARRAALGLSFAGRRAPPSNSSRPKLAGRLVPLAPLTPPAAKATTATRVALRLYRYLAVLLVVAMLVLLALPHTRVRDEPPQHPFATAEKLLRDIHALSDVNRRLESYDSQESLWRYNTGRKDQAEGGHVLTRQLEKAAVELMQRYVALQAKLTTLRGHRAERVAREEQSGTPAPPPPPSMSSEFGAPKKTTDGVRLVSQRAQGNETRGAGDCSGGGAACTTASRRTARTGRTMTLSRLAADVQRWARLAQSVWRFAGRLRSATPGDSAAHNSAAAAAAAAADESHRGQRHGDGWVVYTEEMSEHFRLAEWVPAAEDEDRRSCRRVAEELLETVELTERVFAAFSTVLLADRYRLLESGEERMSHWMQPPQALRTVTGGRRSKAAAAFSGAEVARVAMLRRFVSSLLHSEPLEANQARRRGTALQVADAMLARRRGEVQLLRARNRGERENVTELWRVLDEDVVRPAATPLRANPDVDAAAERLRNSVAELRFWHAHEAAWREHVLSFFTPEEQAEVRARLGTDDDDVSTGLTDPSAEPTELHWVNVPLFRGLLCFEPVPYLQGGAGAATAAPSEAGDDADEQGDAGDDSALEDVADEPEEGEADDSDSAVTNGSSAEAAAPAVAATDDGTAALPPTNTSPVLPTSSPRTSASAAAETTPSSRTATASTPHAPATPPAQSTHRSTDVDLWKAVKLRWMADLDVFRLAFDTTLARRSAKAVRSLRMDEEDHSVVADAAEVRRRLFRLLSVVDDNYVRYLTPTALQRFGARLRALLPPYFRSHSGREVYVTALRNWGTQDPAVQLAAAQVTGFAPGTTSDVSRSLLYLILQPPPLLQTSVVSARQTTAAVVVLVLFVGVLTALYMMH</sequence>
<proteinExistence type="predicted"/>
<evidence type="ECO:0000256" key="1">
    <source>
        <dbReference type="SAM" id="MobiDB-lite"/>
    </source>
</evidence>
<accession>A0AAW0F202</accession>
<name>A0AAW0F202_9TRYP</name>
<gene>
    <name evidence="3" type="ORF">NESM_000007700</name>
</gene>
<feature type="compositionally biased region" description="Low complexity" evidence="1">
    <location>
        <begin position="402"/>
        <end position="414"/>
    </location>
</feature>
<dbReference type="Proteomes" id="UP001430356">
    <property type="component" value="Unassembled WGS sequence"/>
</dbReference>
<feature type="compositionally biased region" description="Acidic residues" evidence="1">
    <location>
        <begin position="759"/>
        <end position="791"/>
    </location>
</feature>
<feature type="compositionally biased region" description="Low complexity" evidence="1">
    <location>
        <begin position="797"/>
        <end position="816"/>
    </location>
</feature>
<evidence type="ECO:0000313" key="3">
    <source>
        <dbReference type="EMBL" id="KAK7199626.1"/>
    </source>
</evidence>
<comment type="caution">
    <text evidence="3">The sequence shown here is derived from an EMBL/GenBank/DDBJ whole genome shotgun (WGS) entry which is preliminary data.</text>
</comment>
<keyword evidence="4" id="KW-1185">Reference proteome</keyword>
<feature type="region of interest" description="Disordered" evidence="1">
    <location>
        <begin position="749"/>
        <end position="868"/>
    </location>
</feature>
<evidence type="ECO:0000313" key="4">
    <source>
        <dbReference type="Proteomes" id="UP001430356"/>
    </source>
</evidence>
<dbReference type="AlphaFoldDB" id="A0AAW0F202"/>
<reference evidence="3 4" key="1">
    <citation type="journal article" date="2021" name="MBio">
        <title>A New Model Trypanosomatid, Novymonas esmeraldas: Genomic Perception of Its 'Candidatus Pandoraea novymonadis' Endosymbiont.</title>
        <authorList>
            <person name="Zakharova A."/>
            <person name="Saura A."/>
            <person name="Butenko A."/>
            <person name="Podesvova L."/>
            <person name="Warmusova S."/>
            <person name="Kostygov A.Y."/>
            <person name="Nenarokova A."/>
            <person name="Lukes J."/>
            <person name="Opperdoes F.R."/>
            <person name="Yurchenko V."/>
        </authorList>
    </citation>
    <scope>NUCLEOTIDE SEQUENCE [LARGE SCALE GENOMIC DNA]</scope>
    <source>
        <strain evidence="3 4">E262AT.01</strain>
    </source>
</reference>
<keyword evidence="2" id="KW-0472">Membrane</keyword>
<feature type="transmembrane region" description="Helical" evidence="2">
    <location>
        <begin position="236"/>
        <end position="254"/>
    </location>
</feature>
<protein>
    <recommendedName>
        <fullName evidence="5">Transmembrane protein</fullName>
    </recommendedName>
</protein>
<feature type="region of interest" description="Disordered" evidence="1">
    <location>
        <begin position="116"/>
        <end position="158"/>
    </location>
</feature>
<feature type="region of interest" description="Disordered" evidence="1">
    <location>
        <begin position="343"/>
        <end position="414"/>
    </location>
</feature>
<dbReference type="EMBL" id="JAECZO010000001">
    <property type="protein sequence ID" value="KAK7199626.1"/>
    <property type="molecule type" value="Genomic_DNA"/>
</dbReference>
<feature type="compositionally biased region" description="Low complexity" evidence="1">
    <location>
        <begin position="827"/>
        <end position="864"/>
    </location>
</feature>